<sequence>MNRFYEKDGTSAGRPRCHVEDWPALGSPPTSPPASPPPPAFDLPTVIRRMRIAELLRHWNLSFHGDETDQATWEFLERLGEFFRYYAGDRDFGQQQEILMALPCVFVGPAAAEWYTAWRPKLRTWRDFREAFEARFCDHYREIVYDCRQRLGETMSEFVARLRDIVSRIRHPWWCSQKELVELVFKNVLPEYRYWMRRYLDKIDSLSTLEDYGRLFEFMEKEDDEERLLKQLIERLEISPDLKSKVNLDDDDNFP</sequence>
<evidence type="ECO:0000313" key="3">
    <source>
        <dbReference type="Proteomes" id="UP001627154"/>
    </source>
</evidence>
<dbReference type="AlphaFoldDB" id="A0ABD2WX15"/>
<dbReference type="Proteomes" id="UP001627154">
    <property type="component" value="Unassembled WGS sequence"/>
</dbReference>
<gene>
    <name evidence="2" type="ORF">TKK_009178</name>
</gene>
<feature type="compositionally biased region" description="Pro residues" evidence="1">
    <location>
        <begin position="29"/>
        <end position="40"/>
    </location>
</feature>
<organism evidence="2 3">
    <name type="scientific">Trichogramma kaykai</name>
    <dbReference type="NCBI Taxonomy" id="54128"/>
    <lineage>
        <taxon>Eukaryota</taxon>
        <taxon>Metazoa</taxon>
        <taxon>Ecdysozoa</taxon>
        <taxon>Arthropoda</taxon>
        <taxon>Hexapoda</taxon>
        <taxon>Insecta</taxon>
        <taxon>Pterygota</taxon>
        <taxon>Neoptera</taxon>
        <taxon>Endopterygota</taxon>
        <taxon>Hymenoptera</taxon>
        <taxon>Apocrita</taxon>
        <taxon>Proctotrupomorpha</taxon>
        <taxon>Chalcidoidea</taxon>
        <taxon>Trichogrammatidae</taxon>
        <taxon>Trichogramma</taxon>
    </lineage>
</organism>
<keyword evidence="3" id="KW-1185">Reference proteome</keyword>
<evidence type="ECO:0008006" key="4">
    <source>
        <dbReference type="Google" id="ProtNLM"/>
    </source>
</evidence>
<accession>A0ABD2WX15</accession>
<dbReference type="EMBL" id="JBJJXI010000067">
    <property type="protein sequence ID" value="KAL3397154.1"/>
    <property type="molecule type" value="Genomic_DNA"/>
</dbReference>
<feature type="region of interest" description="Disordered" evidence="1">
    <location>
        <begin position="1"/>
        <end position="40"/>
    </location>
</feature>
<comment type="caution">
    <text evidence="2">The sequence shown here is derived from an EMBL/GenBank/DDBJ whole genome shotgun (WGS) entry which is preliminary data.</text>
</comment>
<reference evidence="2 3" key="1">
    <citation type="journal article" date="2024" name="bioRxiv">
        <title>A reference genome for Trichogramma kaykai: A tiny desert-dwelling parasitoid wasp with competing sex-ratio distorters.</title>
        <authorList>
            <person name="Culotta J."/>
            <person name="Lindsey A.R."/>
        </authorList>
    </citation>
    <scope>NUCLEOTIDE SEQUENCE [LARGE SCALE GENOMIC DNA]</scope>
    <source>
        <strain evidence="2 3">KSX58</strain>
    </source>
</reference>
<evidence type="ECO:0000256" key="1">
    <source>
        <dbReference type="SAM" id="MobiDB-lite"/>
    </source>
</evidence>
<evidence type="ECO:0000313" key="2">
    <source>
        <dbReference type="EMBL" id="KAL3397154.1"/>
    </source>
</evidence>
<name>A0ABD2WX15_9HYME</name>
<proteinExistence type="predicted"/>
<protein>
    <recommendedName>
        <fullName evidence="4">Retrotransposon gag domain-containing protein</fullName>
    </recommendedName>
</protein>